<keyword evidence="2" id="KW-0863">Zinc-finger</keyword>
<dbReference type="SUPFAM" id="SSF57716">
    <property type="entry name" value="Glucocorticoid receptor-like (DNA-binding domain)"/>
    <property type="match status" value="1"/>
</dbReference>
<feature type="compositionally biased region" description="Basic and acidic residues" evidence="5">
    <location>
        <begin position="39"/>
        <end position="59"/>
    </location>
</feature>
<protein>
    <submittedName>
        <fullName evidence="7">TraR/DksA C4-type zinc finger protein</fullName>
    </submittedName>
</protein>
<evidence type="ECO:0000256" key="3">
    <source>
        <dbReference type="ARBA" id="ARBA00022833"/>
    </source>
</evidence>
<evidence type="ECO:0000313" key="8">
    <source>
        <dbReference type="Proteomes" id="UP001246372"/>
    </source>
</evidence>
<dbReference type="EMBL" id="JAVXZY010000010">
    <property type="protein sequence ID" value="MDT9001697.1"/>
    <property type="molecule type" value="Genomic_DNA"/>
</dbReference>
<keyword evidence="3" id="KW-0862">Zinc</keyword>
<keyword evidence="1" id="KW-0479">Metal-binding</keyword>
<accession>A0ABU3PGK0</accession>
<proteinExistence type="predicted"/>
<dbReference type="RefSeq" id="WP_315652577.1">
    <property type="nucleotide sequence ID" value="NZ_JAVXZY010000010.1"/>
</dbReference>
<dbReference type="Pfam" id="PF01258">
    <property type="entry name" value="zf-dskA_traR"/>
    <property type="match status" value="1"/>
</dbReference>
<feature type="region of interest" description="Disordered" evidence="5">
    <location>
        <begin position="35"/>
        <end position="59"/>
    </location>
</feature>
<evidence type="ECO:0000259" key="6">
    <source>
        <dbReference type="Pfam" id="PF01258"/>
    </source>
</evidence>
<sequence length="133" mass="14133">MSTHPPISPAQRAALQATLEQQQAALQTQLDAQLGGEGRVAHAHEQLQQDGDGERAHNADRELDLARSDHLLQALGEVNEALARLNADGYGLCCDCGEAIAYARLAASPQVLRCLACQSATEQRQGLASHATL</sequence>
<dbReference type="Proteomes" id="UP001246372">
    <property type="component" value="Unassembled WGS sequence"/>
</dbReference>
<dbReference type="InterPro" id="IPR000962">
    <property type="entry name" value="Znf_DskA_TraR"/>
</dbReference>
<evidence type="ECO:0000256" key="1">
    <source>
        <dbReference type="ARBA" id="ARBA00022723"/>
    </source>
</evidence>
<evidence type="ECO:0000256" key="4">
    <source>
        <dbReference type="PROSITE-ProRule" id="PRU00510"/>
    </source>
</evidence>
<comment type="caution">
    <text evidence="7">The sequence shown here is derived from an EMBL/GenBank/DDBJ whole genome shotgun (WGS) entry which is preliminary data.</text>
</comment>
<organism evidence="7 8">
    <name type="scientific">Roseateles aquae</name>
    <dbReference type="NCBI Taxonomy" id="3077235"/>
    <lineage>
        <taxon>Bacteria</taxon>
        <taxon>Pseudomonadati</taxon>
        <taxon>Pseudomonadota</taxon>
        <taxon>Betaproteobacteria</taxon>
        <taxon>Burkholderiales</taxon>
        <taxon>Sphaerotilaceae</taxon>
        <taxon>Roseateles</taxon>
    </lineage>
</organism>
<feature type="zinc finger region" description="dksA C4-type" evidence="4">
    <location>
        <begin position="93"/>
        <end position="117"/>
    </location>
</feature>
<dbReference type="Gene3D" id="1.20.120.910">
    <property type="entry name" value="DksA, coiled-coil domain"/>
    <property type="match status" value="1"/>
</dbReference>
<name>A0ABU3PGK0_9BURK</name>
<dbReference type="PANTHER" id="PTHR33823">
    <property type="entry name" value="RNA POLYMERASE-BINDING TRANSCRIPTION FACTOR DKSA-RELATED"/>
    <property type="match status" value="1"/>
</dbReference>
<reference evidence="7" key="1">
    <citation type="submission" date="2023-09" db="EMBL/GenBank/DDBJ databases">
        <title>Paucibacter sp. APW11 Genome sequencing and assembly.</title>
        <authorList>
            <person name="Kim I."/>
        </authorList>
    </citation>
    <scope>NUCLEOTIDE SEQUENCE</scope>
    <source>
        <strain evidence="7">APW11</strain>
    </source>
</reference>
<gene>
    <name evidence="7" type="ORF">RQP53_20640</name>
</gene>
<keyword evidence="8" id="KW-1185">Reference proteome</keyword>
<dbReference type="PROSITE" id="PS51128">
    <property type="entry name" value="ZF_DKSA_2"/>
    <property type="match status" value="1"/>
</dbReference>
<dbReference type="PANTHER" id="PTHR33823:SF4">
    <property type="entry name" value="GENERAL STRESS PROTEIN 16O"/>
    <property type="match status" value="1"/>
</dbReference>
<evidence type="ECO:0000313" key="7">
    <source>
        <dbReference type="EMBL" id="MDT9001697.1"/>
    </source>
</evidence>
<evidence type="ECO:0000256" key="2">
    <source>
        <dbReference type="ARBA" id="ARBA00022771"/>
    </source>
</evidence>
<feature type="domain" description="Zinc finger DksA/TraR C4-type" evidence="6">
    <location>
        <begin position="90"/>
        <end position="123"/>
    </location>
</feature>
<evidence type="ECO:0000256" key="5">
    <source>
        <dbReference type="SAM" id="MobiDB-lite"/>
    </source>
</evidence>